<gene>
    <name evidence="3" type="ORF">VV02_06760</name>
</gene>
<evidence type="ECO:0000313" key="3">
    <source>
        <dbReference type="EMBL" id="AKU15623.1"/>
    </source>
</evidence>
<feature type="signal peptide" evidence="1">
    <location>
        <begin position="1"/>
        <end position="33"/>
    </location>
</feature>
<dbReference type="InterPro" id="IPR050570">
    <property type="entry name" value="Cell_wall_metabolism_enzyme"/>
</dbReference>
<dbReference type="InterPro" id="IPR016047">
    <property type="entry name" value="M23ase_b-sheet_dom"/>
</dbReference>
<sequence>MPKVSKRLASLTLVAATTLTAGVAAFAASPAHAAARDGVCDAGEFCLYYNSNQAGSLSDFTGSISDYGAAQPGCYDFKSTGAGKGLCVKNNAASVWNRTGAVVTVFYKSGYAGAIDSIPANSKANLKAELKNENAGHRYGSASRTALSNAPYKGAAGHISCYFDGYLSQSGRHEGIDIARAVGVPVYAMVPGTVTRVSQGARGGDGLSTIAIYNASLDKTIVYLHTDPLALSVGQSISQGQQIAVEDWRGISAASGAHTHVEMRLGRQTAAAVSVGDPDLTNQNPTAFWESRGYNISAD</sequence>
<feature type="domain" description="M23ase beta-sheet core" evidence="2">
    <location>
        <begin position="172"/>
        <end position="267"/>
    </location>
</feature>
<organism evidence="3 4">
    <name type="scientific">Luteipulveratus mongoliensis</name>
    <dbReference type="NCBI Taxonomy" id="571913"/>
    <lineage>
        <taxon>Bacteria</taxon>
        <taxon>Bacillati</taxon>
        <taxon>Actinomycetota</taxon>
        <taxon>Actinomycetes</taxon>
        <taxon>Micrococcales</taxon>
        <taxon>Dermacoccaceae</taxon>
        <taxon>Luteipulveratus</taxon>
    </lineage>
</organism>
<dbReference type="Proteomes" id="UP000066480">
    <property type="component" value="Chromosome"/>
</dbReference>
<dbReference type="Pfam" id="PF03995">
    <property type="entry name" value="Inhibitor_I36"/>
    <property type="match status" value="1"/>
</dbReference>
<dbReference type="PANTHER" id="PTHR21666">
    <property type="entry name" value="PEPTIDASE-RELATED"/>
    <property type="match status" value="1"/>
</dbReference>
<keyword evidence="4" id="KW-1185">Reference proteome</keyword>
<dbReference type="RefSeq" id="WP_052590586.1">
    <property type="nucleotide sequence ID" value="NZ_CP011112.1"/>
</dbReference>
<accession>A0A0K1JG99</accession>
<dbReference type="Pfam" id="PF01551">
    <property type="entry name" value="Peptidase_M23"/>
    <property type="match status" value="1"/>
</dbReference>
<keyword evidence="1" id="KW-0732">Signal</keyword>
<evidence type="ECO:0000256" key="1">
    <source>
        <dbReference type="SAM" id="SignalP"/>
    </source>
</evidence>
<protein>
    <submittedName>
        <fullName evidence="3">Cell surface protein</fullName>
    </submittedName>
</protein>
<dbReference type="Gene3D" id="2.70.70.10">
    <property type="entry name" value="Glucose Permease (Domain IIA)"/>
    <property type="match status" value="1"/>
</dbReference>
<feature type="chain" id="PRO_5005461338" evidence="1">
    <location>
        <begin position="34"/>
        <end position="299"/>
    </location>
</feature>
<dbReference type="PANTHER" id="PTHR21666:SF270">
    <property type="entry name" value="MUREIN HYDROLASE ACTIVATOR ENVC"/>
    <property type="match status" value="1"/>
</dbReference>
<name>A0A0K1JG99_9MICO</name>
<dbReference type="GO" id="GO:0004222">
    <property type="term" value="F:metalloendopeptidase activity"/>
    <property type="evidence" value="ECO:0007669"/>
    <property type="project" value="TreeGrafter"/>
</dbReference>
<evidence type="ECO:0000313" key="4">
    <source>
        <dbReference type="Proteomes" id="UP000066480"/>
    </source>
</evidence>
<dbReference type="EMBL" id="CP011112">
    <property type="protein sequence ID" value="AKU15623.1"/>
    <property type="molecule type" value="Genomic_DNA"/>
</dbReference>
<dbReference type="AlphaFoldDB" id="A0A0K1JG99"/>
<dbReference type="OrthoDB" id="2677885at2"/>
<dbReference type="InterPro" id="IPR011055">
    <property type="entry name" value="Dup_hybrid_motif"/>
</dbReference>
<reference evidence="3 4" key="1">
    <citation type="submission" date="2015-03" db="EMBL/GenBank/DDBJ databases">
        <title>Luteipulveratus halotolerans sp. nov., a novel actinobacterium (Dermacoccaceae) from Sarawak, Malaysia.</title>
        <authorList>
            <person name="Juboi H."/>
            <person name="Basik A."/>
            <person name="Shamsul S.S."/>
            <person name="Arnold P."/>
            <person name="Schmitt E.K."/>
            <person name="Sanglier J.-J."/>
            <person name="Yeo T."/>
        </authorList>
    </citation>
    <scope>NUCLEOTIDE SEQUENCE [LARGE SCALE GENOMIC DNA]</scope>
    <source>
        <strain evidence="3 4">MN07-A0370</strain>
    </source>
</reference>
<dbReference type="CDD" id="cd12797">
    <property type="entry name" value="M23_peptidase"/>
    <property type="match status" value="1"/>
</dbReference>
<dbReference type="SUPFAM" id="SSF51261">
    <property type="entry name" value="Duplicated hybrid motif"/>
    <property type="match status" value="1"/>
</dbReference>
<evidence type="ECO:0000259" key="2">
    <source>
        <dbReference type="Pfam" id="PF01551"/>
    </source>
</evidence>
<dbReference type="KEGG" id="lmoi:VV02_06760"/>
<dbReference type="STRING" id="571913.VV02_06760"/>
<proteinExistence type="predicted"/>